<name>A0ABV4HYP0_9GAMM</name>
<evidence type="ECO:0000256" key="3">
    <source>
        <dbReference type="ARBA" id="ARBA00023139"/>
    </source>
</evidence>
<protein>
    <recommendedName>
        <fullName evidence="6">C-type lysozyme inhibitor domain-containing protein</fullName>
    </recommendedName>
</protein>
<dbReference type="Proteomes" id="UP001566331">
    <property type="component" value="Unassembled WGS sequence"/>
</dbReference>
<accession>A0ABV4HYP0</accession>
<feature type="domain" description="C-type lysozyme inhibitor" evidence="6">
    <location>
        <begin position="58"/>
        <end position="94"/>
    </location>
</feature>
<feature type="region of interest" description="Disordered" evidence="5">
    <location>
        <begin position="23"/>
        <end position="46"/>
    </location>
</feature>
<gene>
    <name evidence="7" type="ORF">AB6713_20270</name>
</gene>
<dbReference type="Pfam" id="PF09864">
    <property type="entry name" value="MliC"/>
    <property type="match status" value="1"/>
</dbReference>
<dbReference type="InterPro" id="IPR018660">
    <property type="entry name" value="MliC"/>
</dbReference>
<evidence type="ECO:0000256" key="1">
    <source>
        <dbReference type="ARBA" id="ARBA00022729"/>
    </source>
</evidence>
<dbReference type="RefSeq" id="WP_370565243.1">
    <property type="nucleotide sequence ID" value="NZ_JBFWIB010000014.1"/>
</dbReference>
<evidence type="ECO:0000313" key="8">
    <source>
        <dbReference type="Proteomes" id="UP001566331"/>
    </source>
</evidence>
<organism evidence="7 8">
    <name type="scientific">Luteimonas salinilitoris</name>
    <dbReference type="NCBI Taxonomy" id="3237697"/>
    <lineage>
        <taxon>Bacteria</taxon>
        <taxon>Pseudomonadati</taxon>
        <taxon>Pseudomonadota</taxon>
        <taxon>Gammaproteobacteria</taxon>
        <taxon>Lysobacterales</taxon>
        <taxon>Lysobacteraceae</taxon>
        <taxon>Luteimonas</taxon>
    </lineage>
</organism>
<keyword evidence="4" id="KW-0449">Lipoprotein</keyword>
<evidence type="ECO:0000256" key="2">
    <source>
        <dbReference type="ARBA" id="ARBA00023136"/>
    </source>
</evidence>
<dbReference type="InterPro" id="IPR036328">
    <property type="entry name" value="MliC_sf"/>
</dbReference>
<comment type="caution">
    <text evidence="7">The sequence shown here is derived from an EMBL/GenBank/DDBJ whole genome shotgun (WGS) entry which is preliminary data.</text>
</comment>
<sequence>MNEKRHAVLCATLVLSCVACQPREPSGAEGATADIETAPDAIAPVDPPVAADDIAVRYRCDDGSELRISYAGAIADVTLPDGRTIALPRAESASQGGDDAYVGEALSLMVEDPNVQLHQDEGPTRNCSKL</sequence>
<dbReference type="Gene3D" id="2.40.128.200">
    <property type="match status" value="1"/>
</dbReference>
<dbReference type="EMBL" id="JBFWIC010000064">
    <property type="protein sequence ID" value="MEZ0476916.1"/>
    <property type="molecule type" value="Genomic_DNA"/>
</dbReference>
<evidence type="ECO:0000313" key="7">
    <source>
        <dbReference type="EMBL" id="MEZ0476916.1"/>
    </source>
</evidence>
<keyword evidence="8" id="KW-1185">Reference proteome</keyword>
<evidence type="ECO:0000256" key="5">
    <source>
        <dbReference type="SAM" id="MobiDB-lite"/>
    </source>
</evidence>
<evidence type="ECO:0000259" key="6">
    <source>
        <dbReference type="Pfam" id="PF09864"/>
    </source>
</evidence>
<keyword evidence="3" id="KW-0564">Palmitate</keyword>
<evidence type="ECO:0000256" key="4">
    <source>
        <dbReference type="ARBA" id="ARBA00023288"/>
    </source>
</evidence>
<keyword evidence="2" id="KW-0472">Membrane</keyword>
<keyword evidence="1" id="KW-0732">Signal</keyword>
<proteinExistence type="predicted"/>
<dbReference type="PROSITE" id="PS51257">
    <property type="entry name" value="PROKAR_LIPOPROTEIN"/>
    <property type="match status" value="1"/>
</dbReference>
<reference evidence="7 8" key="1">
    <citation type="submission" date="2024-07" db="EMBL/GenBank/DDBJ databases">
        <title>Luteimonas salilacus sp. nov., isolated from the shore soil of Salt Lake in Tibet of China.</title>
        <authorList>
            <person name="Zhang X."/>
            <person name="Li A."/>
        </authorList>
    </citation>
    <scope>NUCLEOTIDE SEQUENCE [LARGE SCALE GENOMIC DNA]</scope>
    <source>
        <strain evidence="7 8">B3-2-R+30</strain>
    </source>
</reference>